<comment type="subcellular location">
    <subcellularLocation>
        <location evidence="1">Cell membrane</location>
        <topology evidence="1">Multi-pass membrane protein</topology>
    </subcellularLocation>
</comment>
<feature type="transmembrane region" description="Helical" evidence="9">
    <location>
        <begin position="57"/>
        <end position="79"/>
    </location>
</feature>
<feature type="domain" description="G-protein coupled receptors family 1 profile" evidence="10">
    <location>
        <begin position="39"/>
        <end position="298"/>
    </location>
</feature>
<evidence type="ECO:0000256" key="7">
    <source>
        <dbReference type="ARBA" id="ARBA00023170"/>
    </source>
</evidence>
<evidence type="ECO:0000256" key="9">
    <source>
        <dbReference type="SAM" id="Phobius"/>
    </source>
</evidence>
<feature type="transmembrane region" description="Helical" evidence="9">
    <location>
        <begin position="20"/>
        <end position="45"/>
    </location>
</feature>
<evidence type="ECO:0000256" key="4">
    <source>
        <dbReference type="ARBA" id="ARBA00022989"/>
    </source>
</evidence>
<dbReference type="GO" id="GO:0004930">
    <property type="term" value="F:G protein-coupled receptor activity"/>
    <property type="evidence" value="ECO:0007669"/>
    <property type="project" value="UniProtKB-KW"/>
</dbReference>
<feature type="transmembrane region" description="Helical" evidence="9">
    <location>
        <begin position="275"/>
        <end position="297"/>
    </location>
</feature>
<dbReference type="EMBL" id="CATQJA010002654">
    <property type="protein sequence ID" value="CAJ0578703.1"/>
    <property type="molecule type" value="Genomic_DNA"/>
</dbReference>
<evidence type="ECO:0000313" key="11">
    <source>
        <dbReference type="EMBL" id="CAJ0578703.1"/>
    </source>
</evidence>
<dbReference type="InterPro" id="IPR000276">
    <property type="entry name" value="GPCR_Rhodpsn"/>
</dbReference>
<dbReference type="Proteomes" id="UP001177023">
    <property type="component" value="Unassembled WGS sequence"/>
</dbReference>
<keyword evidence="8" id="KW-0807">Transducer</keyword>
<evidence type="ECO:0000256" key="5">
    <source>
        <dbReference type="ARBA" id="ARBA00023040"/>
    </source>
</evidence>
<dbReference type="InterPro" id="IPR017452">
    <property type="entry name" value="GPCR_Rhodpsn_7TM"/>
</dbReference>
<dbReference type="GO" id="GO:0005886">
    <property type="term" value="C:plasma membrane"/>
    <property type="evidence" value="ECO:0007669"/>
    <property type="project" value="UniProtKB-SubCell"/>
</dbReference>
<dbReference type="GO" id="GO:0043005">
    <property type="term" value="C:neuron projection"/>
    <property type="evidence" value="ECO:0007669"/>
    <property type="project" value="TreeGrafter"/>
</dbReference>
<keyword evidence="6 9" id="KW-0472">Membrane</keyword>
<dbReference type="Pfam" id="PF00001">
    <property type="entry name" value="7tm_1"/>
    <property type="match status" value="1"/>
</dbReference>
<keyword evidence="3 9" id="KW-0812">Transmembrane</keyword>
<feature type="transmembrane region" description="Helical" evidence="9">
    <location>
        <begin position="102"/>
        <end position="120"/>
    </location>
</feature>
<evidence type="ECO:0000256" key="1">
    <source>
        <dbReference type="ARBA" id="ARBA00004651"/>
    </source>
</evidence>
<gene>
    <name evidence="11" type="ORF">MSPICULIGERA_LOCUS16945</name>
</gene>
<evidence type="ECO:0000259" key="10">
    <source>
        <dbReference type="PROSITE" id="PS50262"/>
    </source>
</evidence>
<reference evidence="11" key="1">
    <citation type="submission" date="2023-06" db="EMBL/GenBank/DDBJ databases">
        <authorList>
            <person name="Delattre M."/>
        </authorList>
    </citation>
    <scope>NUCLEOTIDE SEQUENCE</scope>
    <source>
        <strain evidence="11">AF72</strain>
    </source>
</reference>
<keyword evidence="2" id="KW-1003">Cell membrane</keyword>
<feature type="non-terminal residue" evidence="11">
    <location>
        <position position="1"/>
    </location>
</feature>
<accession>A0AA36G599</accession>
<sequence length="362" mass="40848">MDELWGTLVALSRFELGMVITYSLIILFGAVGNLWVIWKCGLVLILGKKQAKITKGLIVCILTICLTDILVLTALSLLVDMKLTGVWRFGEVMCRFYYTAEVLNKFVIPLCLVNISRFSFKSVNISTGRKSSYFLPIANFVAVAVVLALVSYVVLFSKTLHIEIPIKNNTHVSRTMCLFIPPSGHEQIFNGLAFLVGYVVTTVAYIYFYASVPLMLIRKISRATAPGSTSKQLNDSNILKIKYIVTSFVLIYLICWTPYWAFFWYSSLVAEGPRWVIILGLLVHTFPYLSCIAYPVVLTAMNRTIRSEHASILSLHRKRFSTIRNGVMQTLSAHLGMFSMWQRNEGHVVRSTLLRQSDESAV</sequence>
<keyword evidence="12" id="KW-1185">Reference proteome</keyword>
<dbReference type="PANTHER" id="PTHR24229:SF40">
    <property type="entry name" value="ALLATOSTATIN C RECEPTOR 1-RELATED"/>
    <property type="match status" value="1"/>
</dbReference>
<dbReference type="PANTHER" id="PTHR24229">
    <property type="entry name" value="NEUROPEPTIDES RECEPTOR"/>
    <property type="match status" value="1"/>
</dbReference>
<keyword evidence="5" id="KW-0297">G-protein coupled receptor</keyword>
<protein>
    <recommendedName>
        <fullName evidence="10">G-protein coupled receptors family 1 profile domain-containing protein</fullName>
    </recommendedName>
</protein>
<dbReference type="CDD" id="cd00637">
    <property type="entry name" value="7tm_classA_rhodopsin-like"/>
    <property type="match status" value="1"/>
</dbReference>
<dbReference type="PRINTS" id="PR00237">
    <property type="entry name" value="GPCRRHODOPSN"/>
</dbReference>
<feature type="transmembrane region" description="Helical" evidence="9">
    <location>
        <begin position="241"/>
        <end position="263"/>
    </location>
</feature>
<evidence type="ECO:0000256" key="3">
    <source>
        <dbReference type="ARBA" id="ARBA00022692"/>
    </source>
</evidence>
<dbReference type="Gene3D" id="1.20.1070.10">
    <property type="entry name" value="Rhodopsin 7-helix transmembrane proteins"/>
    <property type="match status" value="1"/>
</dbReference>
<dbReference type="AlphaFoldDB" id="A0AA36G599"/>
<dbReference type="GO" id="GO:0042277">
    <property type="term" value="F:peptide binding"/>
    <property type="evidence" value="ECO:0007669"/>
    <property type="project" value="TreeGrafter"/>
</dbReference>
<organism evidence="11 12">
    <name type="scientific">Mesorhabditis spiculigera</name>
    <dbReference type="NCBI Taxonomy" id="96644"/>
    <lineage>
        <taxon>Eukaryota</taxon>
        <taxon>Metazoa</taxon>
        <taxon>Ecdysozoa</taxon>
        <taxon>Nematoda</taxon>
        <taxon>Chromadorea</taxon>
        <taxon>Rhabditida</taxon>
        <taxon>Rhabditina</taxon>
        <taxon>Rhabditomorpha</taxon>
        <taxon>Rhabditoidea</taxon>
        <taxon>Rhabditidae</taxon>
        <taxon>Mesorhabditinae</taxon>
        <taxon>Mesorhabditis</taxon>
    </lineage>
</organism>
<feature type="transmembrane region" description="Helical" evidence="9">
    <location>
        <begin position="188"/>
        <end position="210"/>
    </location>
</feature>
<evidence type="ECO:0000313" key="12">
    <source>
        <dbReference type="Proteomes" id="UP001177023"/>
    </source>
</evidence>
<proteinExistence type="predicted"/>
<dbReference type="SUPFAM" id="SSF81321">
    <property type="entry name" value="Family A G protein-coupled receptor-like"/>
    <property type="match status" value="1"/>
</dbReference>
<keyword evidence="7" id="KW-0675">Receptor</keyword>
<evidence type="ECO:0000256" key="6">
    <source>
        <dbReference type="ARBA" id="ARBA00023136"/>
    </source>
</evidence>
<dbReference type="PROSITE" id="PS50262">
    <property type="entry name" value="G_PROTEIN_RECEP_F1_2"/>
    <property type="match status" value="1"/>
</dbReference>
<name>A0AA36G599_9BILA</name>
<evidence type="ECO:0000256" key="2">
    <source>
        <dbReference type="ARBA" id="ARBA00022475"/>
    </source>
</evidence>
<keyword evidence="4 9" id="KW-1133">Transmembrane helix</keyword>
<feature type="transmembrane region" description="Helical" evidence="9">
    <location>
        <begin position="132"/>
        <end position="155"/>
    </location>
</feature>
<evidence type="ECO:0000256" key="8">
    <source>
        <dbReference type="ARBA" id="ARBA00023224"/>
    </source>
</evidence>
<comment type="caution">
    <text evidence="11">The sequence shown here is derived from an EMBL/GenBank/DDBJ whole genome shotgun (WGS) entry which is preliminary data.</text>
</comment>